<dbReference type="AlphaFoldDB" id="A0A848D2T7"/>
<accession>A0A848D2T7</accession>
<name>A0A848D2T7_ANEAE</name>
<dbReference type="EMBL" id="JABAGO010000043">
    <property type="protein sequence ID" value="NMF00287.1"/>
    <property type="molecule type" value="Genomic_DNA"/>
</dbReference>
<evidence type="ECO:0000313" key="2">
    <source>
        <dbReference type="Proteomes" id="UP000561326"/>
    </source>
</evidence>
<evidence type="ECO:0000313" key="1">
    <source>
        <dbReference type="EMBL" id="NMF00287.1"/>
    </source>
</evidence>
<comment type="caution">
    <text evidence="1">The sequence shown here is derived from an EMBL/GenBank/DDBJ whole genome shotgun (WGS) entry which is preliminary data.</text>
</comment>
<gene>
    <name evidence="1" type="ORF">HF838_18840</name>
</gene>
<reference evidence="1 2" key="1">
    <citation type="submission" date="2020-04" db="EMBL/GenBank/DDBJ databases">
        <authorList>
            <person name="Hitch T.C.A."/>
            <person name="Wylensek D."/>
            <person name="Clavel T."/>
        </authorList>
    </citation>
    <scope>NUCLEOTIDE SEQUENCE [LARGE SCALE GENOMIC DNA]</scope>
    <source>
        <strain evidence="1 2">WB01_D5_05</strain>
    </source>
</reference>
<dbReference type="Proteomes" id="UP000561326">
    <property type="component" value="Unassembled WGS sequence"/>
</dbReference>
<protein>
    <submittedName>
        <fullName evidence="1">Uncharacterized protein</fullName>
    </submittedName>
</protein>
<sequence>MTLGEKGFQPDMRLIETLPNGNIVFYHFTRADRLEKILSNKNGLCSYRPVACPNPPEEFEGCYLVEGFLEPLPKWLTENFYFGNLGIELVQEYIGNMLLRIEIPLDFPKVYIADYAHVLECRCFDEKGNSPLGLGYQCQTGNEVTQAYVNSYIPIKDYRGGHIAPVVQVLGKDNRIIIPNKYISISNVQPLK</sequence>
<organism evidence="1 2">
    <name type="scientific">Aneurinibacillus aneurinilyticus</name>
    <name type="common">Bacillus aneurinolyticus</name>
    <dbReference type="NCBI Taxonomy" id="1391"/>
    <lineage>
        <taxon>Bacteria</taxon>
        <taxon>Bacillati</taxon>
        <taxon>Bacillota</taxon>
        <taxon>Bacilli</taxon>
        <taxon>Bacillales</taxon>
        <taxon>Paenibacillaceae</taxon>
        <taxon>Aneurinibacillus group</taxon>
        <taxon>Aneurinibacillus</taxon>
    </lineage>
</organism>
<proteinExistence type="predicted"/>